<evidence type="ECO:0000256" key="1">
    <source>
        <dbReference type="ARBA" id="ARBA00004429"/>
    </source>
</evidence>
<evidence type="ECO:0000256" key="6">
    <source>
        <dbReference type="ARBA" id="ARBA00023136"/>
    </source>
</evidence>
<dbReference type="EMBL" id="CP019646">
    <property type="protein sequence ID" value="AQQ72424.1"/>
    <property type="molecule type" value="Genomic_DNA"/>
</dbReference>
<dbReference type="PIRSF" id="PIRSF006066">
    <property type="entry name" value="HI0050"/>
    <property type="match status" value="1"/>
</dbReference>
<feature type="transmembrane region" description="Helical" evidence="7">
    <location>
        <begin position="142"/>
        <end position="166"/>
    </location>
</feature>
<evidence type="ECO:0000256" key="2">
    <source>
        <dbReference type="ARBA" id="ARBA00022475"/>
    </source>
</evidence>
<sequence length="438" mass="46344">MSLTMIGITGIIALVAMLFLLATPVSFAMAVVGFIGFSAVTSLDAGTSMVSTVLWGTFSKYSFTLIPLFIFMGQIVFHSGVNQKLYNAAYKCIGHISGGLAMATIAACAAFASICGSNTATAATMTTVAYPEMKKYKYDSMLSLGSIACGSTLGVVIPPSVVLIIIGLSTEQSVTKLFYGGIGAGLFVSLALVLTVYIICRVNPAGGPAGPKFSFKERITALLSAYEMIILFLLVILGLHFGVFTPTEAGAVGAFLAMLLGIVQRNLTLKGLIKAIEETIRASCMVITLVAGAMIFGRFLAVTRIPYELAEWVSSLAVPSFVVMAAIFSLYILGGAMMDSLGLLLITIPIFFPVADKLGYDPLWFGVIITVITTLGAITPPVGATTFVVGAMAKDENLKTVFKGVLYFIPTYVLCIILMTAFPKIITLLPAFMDTLIK</sequence>
<evidence type="ECO:0000313" key="10">
    <source>
        <dbReference type="Proteomes" id="UP000188181"/>
    </source>
</evidence>
<dbReference type="GO" id="GO:0022857">
    <property type="term" value="F:transmembrane transporter activity"/>
    <property type="evidence" value="ECO:0007669"/>
    <property type="project" value="TreeGrafter"/>
</dbReference>
<evidence type="ECO:0000256" key="4">
    <source>
        <dbReference type="ARBA" id="ARBA00022692"/>
    </source>
</evidence>
<dbReference type="GO" id="GO:0005886">
    <property type="term" value="C:plasma membrane"/>
    <property type="evidence" value="ECO:0007669"/>
    <property type="project" value="UniProtKB-SubCell"/>
</dbReference>
<keyword evidence="6 7" id="KW-0472">Membrane</keyword>
<feature type="transmembrane region" description="Helical" evidence="7">
    <location>
        <begin position="178"/>
        <end position="200"/>
    </location>
</feature>
<evidence type="ECO:0000256" key="7">
    <source>
        <dbReference type="SAM" id="Phobius"/>
    </source>
</evidence>
<organism evidence="9 10">
    <name type="scientific">Limihaloglobus sulfuriphilus</name>
    <dbReference type="NCBI Taxonomy" id="1851148"/>
    <lineage>
        <taxon>Bacteria</taxon>
        <taxon>Pseudomonadati</taxon>
        <taxon>Planctomycetota</taxon>
        <taxon>Phycisphaerae</taxon>
        <taxon>Sedimentisphaerales</taxon>
        <taxon>Sedimentisphaeraceae</taxon>
        <taxon>Limihaloglobus</taxon>
    </lineage>
</organism>
<dbReference type="RefSeq" id="WP_146684615.1">
    <property type="nucleotide sequence ID" value="NZ_CP019646.1"/>
</dbReference>
<feature type="transmembrane region" description="Helical" evidence="7">
    <location>
        <begin position="364"/>
        <end position="393"/>
    </location>
</feature>
<dbReference type="PANTHER" id="PTHR33362:SF5">
    <property type="entry name" value="C4-DICARBOXYLATE TRAP TRANSPORTER LARGE PERMEASE PROTEIN DCTM"/>
    <property type="match status" value="1"/>
</dbReference>
<keyword evidence="5 7" id="KW-1133">Transmembrane helix</keyword>
<dbReference type="Pfam" id="PF06808">
    <property type="entry name" value="DctM"/>
    <property type="match status" value="1"/>
</dbReference>
<evidence type="ECO:0000256" key="3">
    <source>
        <dbReference type="ARBA" id="ARBA00022519"/>
    </source>
</evidence>
<keyword evidence="4 7" id="KW-0812">Transmembrane</keyword>
<dbReference type="STRING" id="1851148.SMSP2_02808"/>
<feature type="transmembrane region" description="Helical" evidence="7">
    <location>
        <begin position="340"/>
        <end position="358"/>
    </location>
</feature>
<dbReference type="KEGG" id="pbas:SMSP2_02808"/>
<feature type="transmembrane region" description="Helical" evidence="7">
    <location>
        <begin position="405"/>
        <end position="426"/>
    </location>
</feature>
<keyword evidence="10" id="KW-1185">Reference proteome</keyword>
<feature type="transmembrane region" description="Helical" evidence="7">
    <location>
        <begin position="279"/>
        <end position="300"/>
    </location>
</feature>
<feature type="transmembrane region" description="Helical" evidence="7">
    <location>
        <begin position="221"/>
        <end position="243"/>
    </location>
</feature>
<keyword evidence="2" id="KW-1003">Cell membrane</keyword>
<feature type="transmembrane region" description="Helical" evidence="7">
    <location>
        <begin position="61"/>
        <end position="81"/>
    </location>
</feature>
<gene>
    <name evidence="9" type="primary">siaT_5</name>
    <name evidence="9" type="ORF">SMSP2_02808</name>
</gene>
<feature type="transmembrane region" description="Helical" evidence="7">
    <location>
        <begin position="12"/>
        <end position="41"/>
    </location>
</feature>
<feature type="transmembrane region" description="Helical" evidence="7">
    <location>
        <begin position="249"/>
        <end position="267"/>
    </location>
</feature>
<dbReference type="InterPro" id="IPR010656">
    <property type="entry name" value="DctM"/>
</dbReference>
<reference evidence="10" key="1">
    <citation type="submission" date="2017-02" db="EMBL/GenBank/DDBJ databases">
        <title>Comparative genomics and description of representatives of a novel lineage of planctomycetes thriving in anoxic sediments.</title>
        <authorList>
            <person name="Spring S."/>
            <person name="Bunk B."/>
            <person name="Sproer C."/>
        </authorList>
    </citation>
    <scope>NUCLEOTIDE SEQUENCE [LARGE SCALE GENOMIC DNA]</scope>
    <source>
        <strain evidence="10">SM-Chi-D1</strain>
    </source>
</reference>
<dbReference type="OrthoDB" id="9785600at2"/>
<feature type="domain" description="TRAP C4-dicarboxylate transport system permease DctM subunit" evidence="8">
    <location>
        <begin position="13"/>
        <end position="425"/>
    </location>
</feature>
<dbReference type="Proteomes" id="UP000188181">
    <property type="component" value="Chromosome"/>
</dbReference>
<feature type="transmembrane region" description="Helical" evidence="7">
    <location>
        <begin position="312"/>
        <end position="333"/>
    </location>
</feature>
<dbReference type="PANTHER" id="PTHR33362">
    <property type="entry name" value="SIALIC ACID TRAP TRANSPORTER PERMEASE PROTEIN SIAT-RELATED"/>
    <property type="match status" value="1"/>
</dbReference>
<evidence type="ECO:0000259" key="8">
    <source>
        <dbReference type="Pfam" id="PF06808"/>
    </source>
</evidence>
<dbReference type="InterPro" id="IPR004681">
    <property type="entry name" value="TRAP_DctM"/>
</dbReference>
<dbReference type="AlphaFoldDB" id="A0A1Q2MID2"/>
<accession>A0A1Q2MID2</accession>
<protein>
    <submittedName>
        <fullName evidence="9">Neu5Ac permease</fullName>
    </submittedName>
</protein>
<comment type="subcellular location">
    <subcellularLocation>
        <location evidence="1">Cell inner membrane</location>
        <topology evidence="1">Multi-pass membrane protein</topology>
    </subcellularLocation>
</comment>
<evidence type="ECO:0000313" key="9">
    <source>
        <dbReference type="EMBL" id="AQQ72424.1"/>
    </source>
</evidence>
<evidence type="ECO:0000256" key="5">
    <source>
        <dbReference type="ARBA" id="ARBA00022989"/>
    </source>
</evidence>
<name>A0A1Q2MID2_9BACT</name>
<dbReference type="NCBIfam" id="TIGR00786">
    <property type="entry name" value="dctM"/>
    <property type="match status" value="1"/>
</dbReference>
<keyword evidence="3" id="KW-0997">Cell inner membrane</keyword>
<proteinExistence type="predicted"/>